<evidence type="ECO:0000256" key="4">
    <source>
        <dbReference type="ARBA" id="ARBA00023002"/>
    </source>
</evidence>
<evidence type="ECO:0000256" key="3">
    <source>
        <dbReference type="ARBA" id="ARBA00022827"/>
    </source>
</evidence>
<dbReference type="InterPro" id="IPR050493">
    <property type="entry name" value="FAD-dep_Monooxygenase_BioMet"/>
</dbReference>
<feature type="domain" description="FAD-binding" evidence="6">
    <location>
        <begin position="4"/>
        <end position="323"/>
    </location>
</feature>
<dbReference type="GO" id="GO:0004497">
    <property type="term" value="F:monooxygenase activity"/>
    <property type="evidence" value="ECO:0007669"/>
    <property type="project" value="UniProtKB-KW"/>
</dbReference>
<comment type="similarity">
    <text evidence="1">Belongs to the paxM FAD-dependent monooxygenase family.</text>
</comment>
<keyword evidence="4" id="KW-0560">Oxidoreductase</keyword>
<dbReference type="AlphaFoldDB" id="A0A1X6ND53"/>
<evidence type="ECO:0000256" key="1">
    <source>
        <dbReference type="ARBA" id="ARBA00007992"/>
    </source>
</evidence>
<dbReference type="EMBL" id="KZ110592">
    <property type="protein sequence ID" value="OSX66569.1"/>
    <property type="molecule type" value="Genomic_DNA"/>
</dbReference>
<keyword evidence="8" id="KW-1185">Reference proteome</keyword>
<keyword evidence="2" id="KW-0285">Flavoprotein</keyword>
<evidence type="ECO:0000256" key="5">
    <source>
        <dbReference type="ARBA" id="ARBA00023033"/>
    </source>
</evidence>
<sequence>MESKTKVIIAGAGIAGPVLAIFLKLKGYEPVVYERTLSVPNAGLSLCLQPNGLRVLSLIPGFVDKLVGKQISKVVHYSLLPEEEAVLAESGLVSKLPETVGFGLFGIRRPKFHRQIIEEAEAHGIRIVWGHQAVGFEQSEDHVKVTFANGNTDTASFVIGCDGLHSNTRISLFGKEPVSFTGLTQTGGVSPAPDARRDYGMRNFYADGAHMILYPVNDSEISWAITQREPETKETWGHMDEEAQRAFKEGPWSQWSFGAGELVRSCDRIVKFGLYDRPELSVWHKGRVVLLGDAAHPTSPHLGQGANQAFEDVYHLVRLLKKHNPSASAPSTELLSTIFTEYESLRMARTSALVKGARKQGEARVVEGVEACKARNNSIREAWRDGDAITAGYMELYSHPFLEKSDI</sequence>
<dbReference type="Proteomes" id="UP000194127">
    <property type="component" value="Unassembled WGS sequence"/>
</dbReference>
<dbReference type="PANTHER" id="PTHR13789:SF309">
    <property type="entry name" value="PUTATIVE (AFU_ORTHOLOGUE AFUA_6G14510)-RELATED"/>
    <property type="match status" value="1"/>
</dbReference>
<keyword evidence="5" id="KW-0503">Monooxygenase</keyword>
<evidence type="ECO:0000313" key="7">
    <source>
        <dbReference type="EMBL" id="OSX66569.1"/>
    </source>
</evidence>
<keyword evidence="3" id="KW-0274">FAD</keyword>
<dbReference type="RefSeq" id="XP_024343363.1">
    <property type="nucleotide sequence ID" value="XM_024476800.1"/>
</dbReference>
<organism evidence="7 8">
    <name type="scientific">Postia placenta MAD-698-R-SB12</name>
    <dbReference type="NCBI Taxonomy" id="670580"/>
    <lineage>
        <taxon>Eukaryota</taxon>
        <taxon>Fungi</taxon>
        <taxon>Dikarya</taxon>
        <taxon>Basidiomycota</taxon>
        <taxon>Agaricomycotina</taxon>
        <taxon>Agaricomycetes</taxon>
        <taxon>Polyporales</taxon>
        <taxon>Adustoporiaceae</taxon>
        <taxon>Rhodonia</taxon>
    </lineage>
</organism>
<evidence type="ECO:0000313" key="8">
    <source>
        <dbReference type="Proteomes" id="UP000194127"/>
    </source>
</evidence>
<evidence type="ECO:0000259" key="6">
    <source>
        <dbReference type="Pfam" id="PF01494"/>
    </source>
</evidence>
<dbReference type="InterPro" id="IPR002938">
    <property type="entry name" value="FAD-bd"/>
</dbReference>
<dbReference type="OrthoDB" id="47494at2759"/>
<dbReference type="Pfam" id="PF01494">
    <property type="entry name" value="FAD_binding_3"/>
    <property type="match status" value="1"/>
</dbReference>
<protein>
    <recommendedName>
        <fullName evidence="6">FAD-binding domain-containing protein</fullName>
    </recommendedName>
</protein>
<gene>
    <name evidence="7" type="ORF">POSPLADRAFT_1031541</name>
</gene>
<dbReference type="SUPFAM" id="SSF51905">
    <property type="entry name" value="FAD/NAD(P)-binding domain"/>
    <property type="match status" value="1"/>
</dbReference>
<dbReference type="STRING" id="670580.A0A1X6ND53"/>
<reference evidence="7 8" key="1">
    <citation type="submission" date="2017-04" db="EMBL/GenBank/DDBJ databases">
        <title>Genome Sequence of the Model Brown-Rot Fungus Postia placenta SB12.</title>
        <authorList>
            <consortium name="DOE Joint Genome Institute"/>
            <person name="Gaskell J."/>
            <person name="Kersten P."/>
            <person name="Larrondo L.F."/>
            <person name="Canessa P."/>
            <person name="Martinez D."/>
            <person name="Hibbett D."/>
            <person name="Schmoll M."/>
            <person name="Kubicek C.P."/>
            <person name="Martinez A.T."/>
            <person name="Yadav J."/>
            <person name="Master E."/>
            <person name="Magnuson J.K."/>
            <person name="James T."/>
            <person name="Yaver D."/>
            <person name="Berka R."/>
            <person name="Labutti K."/>
            <person name="Lipzen A."/>
            <person name="Aerts A."/>
            <person name="Barry K."/>
            <person name="Henrissat B."/>
            <person name="Blanchette R."/>
            <person name="Grigoriev I."/>
            <person name="Cullen D."/>
        </authorList>
    </citation>
    <scope>NUCLEOTIDE SEQUENCE [LARGE SCALE GENOMIC DNA]</scope>
    <source>
        <strain evidence="7 8">MAD-698-R-SB12</strain>
    </source>
</reference>
<dbReference type="Gene3D" id="3.50.50.60">
    <property type="entry name" value="FAD/NAD(P)-binding domain"/>
    <property type="match status" value="1"/>
</dbReference>
<dbReference type="GeneID" id="36321751"/>
<dbReference type="PRINTS" id="PR00420">
    <property type="entry name" value="RNGMNOXGNASE"/>
</dbReference>
<proteinExistence type="inferred from homology"/>
<accession>A0A1X6ND53</accession>
<dbReference type="PANTHER" id="PTHR13789">
    <property type="entry name" value="MONOOXYGENASE"/>
    <property type="match status" value="1"/>
</dbReference>
<dbReference type="GO" id="GO:0071949">
    <property type="term" value="F:FAD binding"/>
    <property type="evidence" value="ECO:0007669"/>
    <property type="project" value="InterPro"/>
</dbReference>
<dbReference type="InterPro" id="IPR036188">
    <property type="entry name" value="FAD/NAD-bd_sf"/>
</dbReference>
<name>A0A1X6ND53_9APHY</name>
<evidence type="ECO:0000256" key="2">
    <source>
        <dbReference type="ARBA" id="ARBA00022630"/>
    </source>
</evidence>